<comment type="caution">
    <text evidence="2">The sequence shown here is derived from an EMBL/GenBank/DDBJ whole genome shotgun (WGS) entry which is preliminary data.</text>
</comment>
<organism evidence="2 3">
    <name type="scientific">Ancylostoma ceylanicum</name>
    <dbReference type="NCBI Taxonomy" id="53326"/>
    <lineage>
        <taxon>Eukaryota</taxon>
        <taxon>Metazoa</taxon>
        <taxon>Ecdysozoa</taxon>
        <taxon>Nematoda</taxon>
        <taxon>Chromadorea</taxon>
        <taxon>Rhabditida</taxon>
        <taxon>Rhabditina</taxon>
        <taxon>Rhabditomorpha</taxon>
        <taxon>Strongyloidea</taxon>
        <taxon>Ancylostomatidae</taxon>
        <taxon>Ancylostomatinae</taxon>
        <taxon>Ancylostoma</taxon>
    </lineage>
</organism>
<evidence type="ECO:0000313" key="2">
    <source>
        <dbReference type="EMBL" id="EYC21395.1"/>
    </source>
</evidence>
<keyword evidence="3" id="KW-1185">Reference proteome</keyword>
<dbReference type="EMBL" id="JARK01001355">
    <property type="protein sequence ID" value="EYC21395.1"/>
    <property type="molecule type" value="Genomic_DNA"/>
</dbReference>
<dbReference type="Proteomes" id="UP000024635">
    <property type="component" value="Unassembled WGS sequence"/>
</dbReference>
<dbReference type="AlphaFoldDB" id="A0A016V1Q5"/>
<keyword evidence="1" id="KW-0175">Coiled coil</keyword>
<evidence type="ECO:0000313" key="3">
    <source>
        <dbReference type="Proteomes" id="UP000024635"/>
    </source>
</evidence>
<gene>
    <name evidence="2" type="primary">Acey_s0019.g3795</name>
    <name evidence="2" type="ORF">Y032_0019g3795</name>
</gene>
<accession>A0A016V1Q5</accession>
<feature type="coiled-coil region" evidence="1">
    <location>
        <begin position="17"/>
        <end position="82"/>
    </location>
</feature>
<reference evidence="3" key="1">
    <citation type="journal article" date="2015" name="Nat. Genet.">
        <title>The genome and transcriptome of the zoonotic hookworm Ancylostoma ceylanicum identify infection-specific gene families.</title>
        <authorList>
            <person name="Schwarz E.M."/>
            <person name="Hu Y."/>
            <person name="Antoshechkin I."/>
            <person name="Miller M.M."/>
            <person name="Sternberg P.W."/>
            <person name="Aroian R.V."/>
        </authorList>
    </citation>
    <scope>NUCLEOTIDE SEQUENCE</scope>
    <source>
        <strain evidence="3">HY135</strain>
    </source>
</reference>
<name>A0A016V1Q5_9BILA</name>
<dbReference type="OrthoDB" id="10540338at2759"/>
<evidence type="ECO:0000256" key="1">
    <source>
        <dbReference type="SAM" id="Coils"/>
    </source>
</evidence>
<proteinExistence type="predicted"/>
<sequence>MEESTVSAVTTTEKATLEKLEQLIQELSSASTLVEERVAKTEQCMEIAKNVEENNKILRKFLQLANNEVKRLTQEVDTLQMELSSKPSISQTHQERPSSSSLRYRMNLICSIRVVVVALTICVCLV</sequence>
<protein>
    <submittedName>
        <fullName evidence="2">Uncharacterized protein</fullName>
    </submittedName>
</protein>